<evidence type="ECO:0000313" key="5">
    <source>
        <dbReference type="EnsemblPlants" id="OPUNC08G04190.1"/>
    </source>
</evidence>
<dbReference type="GO" id="GO:0006952">
    <property type="term" value="P:defense response"/>
    <property type="evidence" value="ECO:0007669"/>
    <property type="project" value="UniProtKB-KW"/>
</dbReference>
<dbReference type="InterPro" id="IPR002182">
    <property type="entry name" value="NB-ARC"/>
</dbReference>
<sequence length="392" mass="43886">MSTRCRRGREEEEDRVPHQGARERAHCTPCSARPVRCHRISSASMHVRQSARDLREASYDMTSLTPSWCVLTAANTPPPPADLGTLRRRLRKVSKLFKSKPRLAGCKIDGANQDIKEKLQGMAASKLVGIEGQMEKIINMISLGNDVDDDMSSDKTMKMVSIVGIGGLGIAKAVYDRFKLDFDCGAFVPVGQLPSVNKMNRQLIDELHEFLQNKRCFIVIDELWDKKSWGLIRCALQGSNCGSKIVATTRIFEVATFVGNVYEMKPLSHDDSRKLLYARIIVGEVMSNKRSLMPNLESLKFSVDVRALQDANVLGFEKLLSLAHLGRTSLQIVEAEICCTKMHATDVEKAEVVLANAAAIHPNHPTLKTTKKHVGFMLSSDKEDRVVRWRRR</sequence>
<dbReference type="InterPro" id="IPR055414">
    <property type="entry name" value="LRR_R13L4/SHOC2-like"/>
</dbReference>
<dbReference type="Proteomes" id="UP000026962">
    <property type="component" value="Chromosome 8"/>
</dbReference>
<dbReference type="PANTHER" id="PTHR19338:SF75">
    <property type="entry name" value="OS08G0170100 PROTEIN"/>
    <property type="match status" value="1"/>
</dbReference>
<keyword evidence="1" id="KW-0677">Repeat</keyword>
<dbReference type="Pfam" id="PF23598">
    <property type="entry name" value="LRR_14"/>
    <property type="match status" value="1"/>
</dbReference>
<dbReference type="Gramene" id="OPUNC08G04190.1">
    <property type="protein sequence ID" value="OPUNC08G04190.1"/>
    <property type="gene ID" value="OPUNC08G04190"/>
</dbReference>
<dbReference type="AlphaFoldDB" id="A0A0E0LRR0"/>
<name>A0A0E0LRR0_ORYPU</name>
<evidence type="ECO:0000313" key="6">
    <source>
        <dbReference type="Proteomes" id="UP000026962"/>
    </source>
</evidence>
<dbReference type="EnsemblPlants" id="OPUNC08G04190.1">
    <property type="protein sequence ID" value="OPUNC08G04190.1"/>
    <property type="gene ID" value="OPUNC08G04190"/>
</dbReference>
<protein>
    <submittedName>
        <fullName evidence="5">Uncharacterized protein</fullName>
    </submittedName>
</protein>
<feature type="domain" description="NB-ARC" evidence="3">
    <location>
        <begin position="198"/>
        <end position="278"/>
    </location>
</feature>
<evidence type="ECO:0000259" key="4">
    <source>
        <dbReference type="Pfam" id="PF23598"/>
    </source>
</evidence>
<organism evidence="5">
    <name type="scientific">Oryza punctata</name>
    <name type="common">Red rice</name>
    <dbReference type="NCBI Taxonomy" id="4537"/>
    <lineage>
        <taxon>Eukaryota</taxon>
        <taxon>Viridiplantae</taxon>
        <taxon>Streptophyta</taxon>
        <taxon>Embryophyta</taxon>
        <taxon>Tracheophyta</taxon>
        <taxon>Spermatophyta</taxon>
        <taxon>Magnoliopsida</taxon>
        <taxon>Liliopsida</taxon>
        <taxon>Poales</taxon>
        <taxon>Poaceae</taxon>
        <taxon>BOP clade</taxon>
        <taxon>Oryzoideae</taxon>
        <taxon>Oryzeae</taxon>
        <taxon>Oryzinae</taxon>
        <taxon>Oryza</taxon>
    </lineage>
</organism>
<dbReference type="HOGENOM" id="CLU_704728_0_0_1"/>
<dbReference type="Pfam" id="PF00931">
    <property type="entry name" value="NB-ARC"/>
    <property type="match status" value="1"/>
</dbReference>
<evidence type="ECO:0000256" key="2">
    <source>
        <dbReference type="SAM" id="MobiDB-lite"/>
    </source>
</evidence>
<dbReference type="Gene3D" id="3.40.50.300">
    <property type="entry name" value="P-loop containing nucleotide triphosphate hydrolases"/>
    <property type="match status" value="1"/>
</dbReference>
<feature type="domain" description="Disease resistance R13L4/SHOC-2-like LRR" evidence="4">
    <location>
        <begin position="289"/>
        <end position="367"/>
    </location>
</feature>
<dbReference type="SUPFAM" id="SSF52540">
    <property type="entry name" value="P-loop containing nucleoside triphosphate hydrolases"/>
    <property type="match status" value="1"/>
</dbReference>
<dbReference type="PANTHER" id="PTHR19338">
    <property type="entry name" value="TRANSLOCASE OF INNER MITOCHONDRIAL MEMBRANE 13 HOMOLOG"/>
    <property type="match status" value="1"/>
</dbReference>
<keyword evidence="6" id="KW-1185">Reference proteome</keyword>
<accession>A0A0E0LRR0</accession>
<feature type="region of interest" description="Disordered" evidence="2">
    <location>
        <begin position="1"/>
        <end position="22"/>
    </location>
</feature>
<proteinExistence type="predicted"/>
<dbReference type="GO" id="GO:0043531">
    <property type="term" value="F:ADP binding"/>
    <property type="evidence" value="ECO:0007669"/>
    <property type="project" value="InterPro"/>
</dbReference>
<evidence type="ECO:0000259" key="3">
    <source>
        <dbReference type="Pfam" id="PF00931"/>
    </source>
</evidence>
<reference evidence="5" key="2">
    <citation type="submission" date="2018-05" db="EMBL/GenBank/DDBJ databases">
        <title>OpunRS2 (Oryza punctata Reference Sequence Version 2).</title>
        <authorList>
            <person name="Zhang J."/>
            <person name="Kudrna D."/>
            <person name="Lee S."/>
            <person name="Talag J."/>
            <person name="Welchert J."/>
            <person name="Wing R.A."/>
        </authorList>
    </citation>
    <scope>NUCLEOTIDE SEQUENCE [LARGE SCALE GENOMIC DNA]</scope>
</reference>
<evidence type="ECO:0000256" key="1">
    <source>
        <dbReference type="ARBA" id="ARBA00022737"/>
    </source>
</evidence>
<reference evidence="5" key="1">
    <citation type="submission" date="2015-04" db="UniProtKB">
        <authorList>
            <consortium name="EnsemblPlants"/>
        </authorList>
    </citation>
    <scope>IDENTIFICATION</scope>
</reference>
<dbReference type="InterPro" id="IPR027417">
    <property type="entry name" value="P-loop_NTPase"/>
</dbReference>